<dbReference type="EMBL" id="KY753833">
    <property type="protein sequence ID" value="AVW86172.1"/>
    <property type="molecule type" value="Genomic_DNA"/>
</dbReference>
<keyword evidence="7" id="KW-0520">NAD</keyword>
<proteinExistence type="inferred from homology"/>
<accession>A0A343W6F0</accession>
<comment type="similarity">
    <text evidence="2">Belongs to the complex I subunit 4L family.</text>
</comment>
<dbReference type="InterPro" id="IPR039428">
    <property type="entry name" value="NUOK/Mnh_C1-like"/>
</dbReference>
<evidence type="ECO:0000256" key="4">
    <source>
        <dbReference type="ARBA" id="ARBA00022692"/>
    </source>
</evidence>
<evidence type="ECO:0000256" key="1">
    <source>
        <dbReference type="ARBA" id="ARBA00004141"/>
    </source>
</evidence>
<keyword evidence="6 10" id="KW-1133">Transmembrane helix</keyword>
<sequence length="95" mass="10480">MNLSLLPIMSMLTIYCFTSQRNHMLMALLSLEAIILTFIMSSISLISSLNNNEPFLILILLTFAACEASLGLACLVLMTRSFGNDMINSLSINKC</sequence>
<feature type="transmembrane region" description="Helical" evidence="10">
    <location>
        <begin position="55"/>
        <end position="78"/>
    </location>
</feature>
<evidence type="ECO:0000256" key="5">
    <source>
        <dbReference type="ARBA" id="ARBA00022967"/>
    </source>
</evidence>
<keyword evidence="8 10" id="KW-0472">Membrane</keyword>
<dbReference type="Gene3D" id="1.10.287.3510">
    <property type="match status" value="1"/>
</dbReference>
<evidence type="ECO:0000256" key="7">
    <source>
        <dbReference type="ARBA" id="ARBA00023027"/>
    </source>
</evidence>
<geneLocation type="mitochondrion" evidence="11"/>
<feature type="transmembrane region" description="Helical" evidence="10">
    <location>
        <begin position="25"/>
        <end position="49"/>
    </location>
</feature>
<reference evidence="11" key="1">
    <citation type="journal article" date="2018" name="Mol. Phylogenet. Evol.">
        <title>Phylogeny, evolution and mitochondrial gene order rearrangement in scale worms (Aphroditiformia, Annelida).</title>
        <authorList>
            <person name="Zhang Y."/>
            <person name="Sun J."/>
            <person name="Rouse G.W."/>
            <person name="Wiklund H."/>
            <person name="Pleijel F."/>
            <person name="Watanabe H.K."/>
            <person name="Chen C."/>
            <person name="Qian P.-Y."/>
            <person name="Qiu J.-W."/>
        </authorList>
    </citation>
    <scope>NUCLEOTIDE SEQUENCE</scope>
</reference>
<gene>
    <name evidence="11" type="primary">ND4L</name>
</gene>
<keyword evidence="5" id="KW-1278">Translocase</keyword>
<organism evidence="11">
    <name type="scientific">Laetmonice producta</name>
    <dbReference type="NCBI Taxonomy" id="2153329"/>
    <lineage>
        <taxon>Eukaryota</taxon>
        <taxon>Metazoa</taxon>
        <taxon>Spiralia</taxon>
        <taxon>Lophotrochozoa</taxon>
        <taxon>Annelida</taxon>
        <taxon>Polychaeta</taxon>
        <taxon>Errantia</taxon>
        <taxon>Phyllodocida</taxon>
        <taxon>Aphroditidae</taxon>
        <taxon>Laetmonice</taxon>
    </lineage>
</organism>
<comment type="subcellular location">
    <subcellularLocation>
        <location evidence="1">Membrane</location>
        <topology evidence="1">Multi-pass membrane protein</topology>
    </subcellularLocation>
</comment>
<evidence type="ECO:0000256" key="10">
    <source>
        <dbReference type="SAM" id="Phobius"/>
    </source>
</evidence>
<keyword evidence="4 10" id="KW-0812">Transmembrane</keyword>
<evidence type="ECO:0000256" key="6">
    <source>
        <dbReference type="ARBA" id="ARBA00022989"/>
    </source>
</evidence>
<name>A0A343W6F0_9ANNE</name>
<dbReference type="AlphaFoldDB" id="A0A343W6F0"/>
<protein>
    <recommendedName>
        <fullName evidence="3">NADH-ubiquinone oxidoreductase chain 4L</fullName>
    </recommendedName>
    <alternativeName>
        <fullName evidence="9">NADH dehydrogenase subunit 4L</fullName>
    </alternativeName>
</protein>
<evidence type="ECO:0000313" key="11">
    <source>
        <dbReference type="EMBL" id="AVW86172.1"/>
    </source>
</evidence>
<evidence type="ECO:0000256" key="8">
    <source>
        <dbReference type="ARBA" id="ARBA00023136"/>
    </source>
</evidence>
<dbReference type="Pfam" id="PF00420">
    <property type="entry name" value="Oxidored_q2"/>
    <property type="match status" value="1"/>
</dbReference>
<dbReference type="GO" id="GO:0016020">
    <property type="term" value="C:membrane"/>
    <property type="evidence" value="ECO:0007669"/>
    <property type="project" value="UniProtKB-SubCell"/>
</dbReference>
<evidence type="ECO:0000256" key="3">
    <source>
        <dbReference type="ARBA" id="ARBA00016612"/>
    </source>
</evidence>
<keyword evidence="11" id="KW-0496">Mitochondrion</keyword>
<evidence type="ECO:0000256" key="2">
    <source>
        <dbReference type="ARBA" id="ARBA00010519"/>
    </source>
</evidence>
<evidence type="ECO:0000256" key="9">
    <source>
        <dbReference type="ARBA" id="ARBA00031586"/>
    </source>
</evidence>